<feature type="compositionally biased region" description="Basic and acidic residues" evidence="4">
    <location>
        <begin position="1"/>
        <end position="24"/>
    </location>
</feature>
<keyword evidence="3" id="KW-0539">Nucleus</keyword>
<organism evidence="5 6">
    <name type="scientific">Morchella conica CCBAS932</name>
    <dbReference type="NCBI Taxonomy" id="1392247"/>
    <lineage>
        <taxon>Eukaryota</taxon>
        <taxon>Fungi</taxon>
        <taxon>Dikarya</taxon>
        <taxon>Ascomycota</taxon>
        <taxon>Pezizomycotina</taxon>
        <taxon>Pezizomycetes</taxon>
        <taxon>Pezizales</taxon>
        <taxon>Morchellaceae</taxon>
        <taxon>Morchella</taxon>
    </lineage>
</organism>
<name>A0A3N4L568_9PEZI</name>
<sequence length="292" mass="33211">DGEKPKRRGPKPDSKPALTRRQELNRQAQRTHRERKESYTKNLEAETTRLAAEFTRISKEKAAVVAENQRLHEETARLRAILEAHGIAYTPQTGYTMGPAVLGQQGGAPPPPPEVARFGRTYNEIGIDFVLALEKPCMDHIQLMFGNIDKNPEADFHGHRLMVSCPPEPLYLKQHQEQLQQQQQQQQQGQEQMHTEVPWGAQTWDLAANELWDLFNMQDRFELEGELTPIAVWVLVTQHPQFTYLDMNDFNSLAEGLVLKVKCHGFGAVIEEFEVQDSLASLFSKKQGAVGY</sequence>
<dbReference type="GO" id="GO:0005737">
    <property type="term" value="C:cytoplasm"/>
    <property type="evidence" value="ECO:0007669"/>
    <property type="project" value="UniProtKB-SubCell"/>
</dbReference>
<protein>
    <recommendedName>
        <fullName evidence="7">BZIP domain-containing protein</fullName>
    </recommendedName>
</protein>
<dbReference type="SUPFAM" id="SSF57959">
    <property type="entry name" value="Leucine zipper domain"/>
    <property type="match status" value="1"/>
</dbReference>
<dbReference type="InterPro" id="IPR023167">
    <property type="entry name" value="Yap1_redox_dom_sf"/>
</dbReference>
<evidence type="ECO:0000256" key="3">
    <source>
        <dbReference type="ARBA" id="ARBA00023242"/>
    </source>
</evidence>
<keyword evidence="6" id="KW-1185">Reference proteome</keyword>
<dbReference type="Proteomes" id="UP000277580">
    <property type="component" value="Unassembled WGS sequence"/>
</dbReference>
<dbReference type="STRING" id="1392247.A0A3N4L568"/>
<dbReference type="SUPFAM" id="SSF111430">
    <property type="entry name" value="YAP1 redox domain"/>
    <property type="match status" value="1"/>
</dbReference>
<gene>
    <name evidence="5" type="ORF">P167DRAFT_478715</name>
</gene>
<evidence type="ECO:0000313" key="6">
    <source>
        <dbReference type="Proteomes" id="UP000277580"/>
    </source>
</evidence>
<feature type="compositionally biased region" description="Basic and acidic residues" evidence="4">
    <location>
        <begin position="34"/>
        <end position="44"/>
    </location>
</feature>
<feature type="non-terminal residue" evidence="5">
    <location>
        <position position="1"/>
    </location>
</feature>
<dbReference type="CDD" id="cd14688">
    <property type="entry name" value="bZIP_YAP"/>
    <property type="match status" value="1"/>
</dbReference>
<dbReference type="GO" id="GO:0000976">
    <property type="term" value="F:transcription cis-regulatory region binding"/>
    <property type="evidence" value="ECO:0007669"/>
    <property type="project" value="InterPro"/>
</dbReference>
<accession>A0A3N4L568</accession>
<evidence type="ECO:0000256" key="2">
    <source>
        <dbReference type="ARBA" id="ARBA00004496"/>
    </source>
</evidence>
<proteinExistence type="predicted"/>
<evidence type="ECO:0000256" key="4">
    <source>
        <dbReference type="SAM" id="MobiDB-lite"/>
    </source>
</evidence>
<evidence type="ECO:0008006" key="7">
    <source>
        <dbReference type="Google" id="ProtNLM"/>
    </source>
</evidence>
<reference evidence="5 6" key="1">
    <citation type="journal article" date="2018" name="Nat. Ecol. Evol.">
        <title>Pezizomycetes genomes reveal the molecular basis of ectomycorrhizal truffle lifestyle.</title>
        <authorList>
            <person name="Murat C."/>
            <person name="Payen T."/>
            <person name="Noel B."/>
            <person name="Kuo A."/>
            <person name="Morin E."/>
            <person name="Chen J."/>
            <person name="Kohler A."/>
            <person name="Krizsan K."/>
            <person name="Balestrini R."/>
            <person name="Da Silva C."/>
            <person name="Montanini B."/>
            <person name="Hainaut M."/>
            <person name="Levati E."/>
            <person name="Barry K.W."/>
            <person name="Belfiori B."/>
            <person name="Cichocki N."/>
            <person name="Clum A."/>
            <person name="Dockter R.B."/>
            <person name="Fauchery L."/>
            <person name="Guy J."/>
            <person name="Iotti M."/>
            <person name="Le Tacon F."/>
            <person name="Lindquist E.A."/>
            <person name="Lipzen A."/>
            <person name="Malagnac F."/>
            <person name="Mello A."/>
            <person name="Molinier V."/>
            <person name="Miyauchi S."/>
            <person name="Poulain J."/>
            <person name="Riccioni C."/>
            <person name="Rubini A."/>
            <person name="Sitrit Y."/>
            <person name="Splivallo R."/>
            <person name="Traeger S."/>
            <person name="Wang M."/>
            <person name="Zifcakova L."/>
            <person name="Wipf D."/>
            <person name="Zambonelli A."/>
            <person name="Paolocci F."/>
            <person name="Nowrousian M."/>
            <person name="Ottonello S."/>
            <person name="Baldrian P."/>
            <person name="Spatafora J.W."/>
            <person name="Henrissat B."/>
            <person name="Nagy L.G."/>
            <person name="Aury J.M."/>
            <person name="Wincker P."/>
            <person name="Grigoriev I.V."/>
            <person name="Bonfante P."/>
            <person name="Martin F.M."/>
        </authorList>
    </citation>
    <scope>NUCLEOTIDE SEQUENCE [LARGE SCALE GENOMIC DNA]</scope>
    <source>
        <strain evidence="5 6">CCBAS932</strain>
    </source>
</reference>
<dbReference type="InterPro" id="IPR046347">
    <property type="entry name" value="bZIP_sf"/>
</dbReference>
<dbReference type="GO" id="GO:0090575">
    <property type="term" value="C:RNA polymerase II transcription regulator complex"/>
    <property type="evidence" value="ECO:0007669"/>
    <property type="project" value="TreeGrafter"/>
</dbReference>
<comment type="subcellular location">
    <subcellularLocation>
        <location evidence="2">Cytoplasm</location>
    </subcellularLocation>
    <subcellularLocation>
        <location evidence="1">Nucleus</location>
    </subcellularLocation>
</comment>
<evidence type="ECO:0000313" key="5">
    <source>
        <dbReference type="EMBL" id="RPB17706.1"/>
    </source>
</evidence>
<dbReference type="AlphaFoldDB" id="A0A3N4L568"/>
<dbReference type="Gene3D" id="1.20.5.170">
    <property type="match status" value="1"/>
</dbReference>
<dbReference type="EMBL" id="ML119105">
    <property type="protein sequence ID" value="RPB17706.1"/>
    <property type="molecule type" value="Genomic_DNA"/>
</dbReference>
<feature type="region of interest" description="Disordered" evidence="4">
    <location>
        <begin position="1"/>
        <end position="44"/>
    </location>
</feature>
<dbReference type="InterPro" id="IPR050936">
    <property type="entry name" value="AP-1-like"/>
</dbReference>
<dbReference type="PANTHER" id="PTHR40621">
    <property type="entry name" value="TRANSCRIPTION FACTOR KAPC-RELATED"/>
    <property type="match status" value="1"/>
</dbReference>
<feature type="region of interest" description="Disordered" evidence="4">
    <location>
        <begin position="174"/>
        <end position="194"/>
    </location>
</feature>
<dbReference type="PANTHER" id="PTHR40621:SF6">
    <property type="entry name" value="AP-1-LIKE TRANSCRIPTION FACTOR YAP1-RELATED"/>
    <property type="match status" value="1"/>
</dbReference>
<feature type="compositionally biased region" description="Low complexity" evidence="4">
    <location>
        <begin position="177"/>
        <end position="192"/>
    </location>
</feature>
<evidence type="ECO:0000256" key="1">
    <source>
        <dbReference type="ARBA" id="ARBA00004123"/>
    </source>
</evidence>
<dbReference type="InParanoid" id="A0A3N4L568"/>
<dbReference type="Gene3D" id="1.10.238.100">
    <property type="entry name" value="YAP1 redox domain. Chain B"/>
    <property type="match status" value="1"/>
</dbReference>
<dbReference type="GO" id="GO:0001228">
    <property type="term" value="F:DNA-binding transcription activator activity, RNA polymerase II-specific"/>
    <property type="evidence" value="ECO:0007669"/>
    <property type="project" value="TreeGrafter"/>
</dbReference>
<dbReference type="OrthoDB" id="2590011at2759"/>